<keyword evidence="3 6" id="KW-0521">NADP</keyword>
<dbReference type="Gene3D" id="1.10.1040.10">
    <property type="entry name" value="N-(1-d-carboxylethyl)-l-norvaline Dehydrogenase, domain 2"/>
    <property type="match status" value="1"/>
</dbReference>
<organism evidence="9 10">
    <name type="scientific">Piedraia hortae CBS 480.64</name>
    <dbReference type="NCBI Taxonomy" id="1314780"/>
    <lineage>
        <taxon>Eukaryota</taxon>
        <taxon>Fungi</taxon>
        <taxon>Dikarya</taxon>
        <taxon>Ascomycota</taxon>
        <taxon>Pezizomycotina</taxon>
        <taxon>Dothideomycetes</taxon>
        <taxon>Dothideomycetidae</taxon>
        <taxon>Capnodiales</taxon>
        <taxon>Piedraiaceae</taxon>
        <taxon>Piedraia</taxon>
    </lineage>
</organism>
<dbReference type="InterPro" id="IPR036291">
    <property type="entry name" value="NAD(P)-bd_dom_sf"/>
</dbReference>
<sequence length="348" mass="38250">MHTANGDSREAQQRIHLVGIGSIGKLVAHSLRSSKNPPPVSLIFHRENLLKAWNGKVTICRDGIETSATGFDVELNSQSHEAIHNLIVTSKAHLTASALLPIRHRILPTTSICLLQNGLGVVEEIKRKVFLDERTRPIFIQGIITHGVNVPFTIAQKDTFYAVHAAQGTVSLGLLKANHQKPNHLIKVLERTGALQAADIDPSELFKQQLEKLVVNAIINPLTSLVDDCNVCICSSPMLRDTIQLVIAEIGSVIRALPELSAKAHKQRFSDEHLFNLVMSVADKTRTNISSMLADIRAGRQTEIEYINGYIINRAKTLGISCPTNTAIMHTVLAKSIAAHQRRVANDR</sequence>
<dbReference type="InterPro" id="IPR013752">
    <property type="entry name" value="KPA_reductase"/>
</dbReference>
<dbReference type="EMBL" id="MU005972">
    <property type="protein sequence ID" value="KAF2861531.1"/>
    <property type="molecule type" value="Genomic_DNA"/>
</dbReference>
<dbReference type="NCBIfam" id="TIGR00745">
    <property type="entry name" value="apbA_panE"/>
    <property type="match status" value="1"/>
</dbReference>
<name>A0A6A7C1Z8_9PEZI</name>
<evidence type="ECO:0000256" key="2">
    <source>
        <dbReference type="ARBA" id="ARBA00013014"/>
    </source>
</evidence>
<dbReference type="InterPro" id="IPR013328">
    <property type="entry name" value="6PGD_dom2"/>
</dbReference>
<evidence type="ECO:0000313" key="10">
    <source>
        <dbReference type="Proteomes" id="UP000799421"/>
    </source>
</evidence>
<evidence type="ECO:0000313" key="9">
    <source>
        <dbReference type="EMBL" id="KAF2861531.1"/>
    </source>
</evidence>
<gene>
    <name evidence="9" type="ORF">K470DRAFT_214918</name>
</gene>
<evidence type="ECO:0000256" key="6">
    <source>
        <dbReference type="RuleBase" id="RU362068"/>
    </source>
</evidence>
<dbReference type="AlphaFoldDB" id="A0A6A7C1Z8"/>
<evidence type="ECO:0000256" key="1">
    <source>
        <dbReference type="ARBA" id="ARBA00007870"/>
    </source>
</evidence>
<dbReference type="GO" id="GO:0015940">
    <property type="term" value="P:pantothenate biosynthetic process"/>
    <property type="evidence" value="ECO:0007669"/>
    <property type="project" value="InterPro"/>
</dbReference>
<dbReference type="InterPro" id="IPR008927">
    <property type="entry name" value="6-PGluconate_DH-like_C_sf"/>
</dbReference>
<dbReference type="SUPFAM" id="SSF51735">
    <property type="entry name" value="NAD(P)-binding Rossmann-fold domains"/>
    <property type="match status" value="1"/>
</dbReference>
<evidence type="ECO:0000256" key="5">
    <source>
        <dbReference type="ARBA" id="ARBA00032024"/>
    </source>
</evidence>
<dbReference type="SUPFAM" id="SSF48179">
    <property type="entry name" value="6-phosphogluconate dehydrogenase C-terminal domain-like"/>
    <property type="match status" value="1"/>
</dbReference>
<dbReference type="GO" id="GO:0050661">
    <property type="term" value="F:NADP binding"/>
    <property type="evidence" value="ECO:0007669"/>
    <property type="project" value="TreeGrafter"/>
</dbReference>
<protein>
    <recommendedName>
        <fullName evidence="2 6">2-dehydropantoate 2-reductase</fullName>
        <ecNumber evidence="2 6">1.1.1.169</ecNumber>
    </recommendedName>
    <alternativeName>
        <fullName evidence="5 6">Ketopantoate reductase</fullName>
    </alternativeName>
</protein>
<comment type="function">
    <text evidence="6">Catalyzes the NADPH-dependent reduction of ketopantoate into pantoic acid.</text>
</comment>
<dbReference type="Pfam" id="PF08546">
    <property type="entry name" value="ApbA_C"/>
    <property type="match status" value="1"/>
</dbReference>
<evidence type="ECO:0000259" key="8">
    <source>
        <dbReference type="Pfam" id="PF08546"/>
    </source>
</evidence>
<proteinExistence type="inferred from homology"/>
<dbReference type="InterPro" id="IPR013332">
    <property type="entry name" value="KPR_N"/>
</dbReference>
<dbReference type="Proteomes" id="UP000799421">
    <property type="component" value="Unassembled WGS sequence"/>
</dbReference>
<dbReference type="InterPro" id="IPR003710">
    <property type="entry name" value="ApbA"/>
</dbReference>
<evidence type="ECO:0000259" key="7">
    <source>
        <dbReference type="Pfam" id="PF02558"/>
    </source>
</evidence>
<comment type="similarity">
    <text evidence="1 6">Belongs to the ketopantoate reductase family.</text>
</comment>
<dbReference type="Gene3D" id="3.40.50.720">
    <property type="entry name" value="NAD(P)-binding Rossmann-like Domain"/>
    <property type="match status" value="1"/>
</dbReference>
<dbReference type="PANTHER" id="PTHR43765">
    <property type="entry name" value="2-DEHYDROPANTOATE 2-REDUCTASE-RELATED"/>
    <property type="match status" value="1"/>
</dbReference>
<dbReference type="GO" id="GO:0008677">
    <property type="term" value="F:2-dehydropantoate 2-reductase activity"/>
    <property type="evidence" value="ECO:0007669"/>
    <property type="project" value="UniProtKB-EC"/>
</dbReference>
<dbReference type="InterPro" id="IPR050838">
    <property type="entry name" value="Ketopantoate_reductase"/>
</dbReference>
<keyword evidence="4 6" id="KW-0560">Oxidoreductase</keyword>
<evidence type="ECO:0000256" key="3">
    <source>
        <dbReference type="ARBA" id="ARBA00022857"/>
    </source>
</evidence>
<dbReference type="EC" id="1.1.1.169" evidence="2 6"/>
<dbReference type="Pfam" id="PF02558">
    <property type="entry name" value="ApbA"/>
    <property type="match status" value="1"/>
</dbReference>
<feature type="domain" description="Ketopantoate reductase C-terminal" evidence="8">
    <location>
        <begin position="207"/>
        <end position="334"/>
    </location>
</feature>
<evidence type="ECO:0000256" key="4">
    <source>
        <dbReference type="ARBA" id="ARBA00023002"/>
    </source>
</evidence>
<keyword evidence="10" id="KW-1185">Reference proteome</keyword>
<comment type="catalytic activity">
    <reaction evidence="6">
        <text>(R)-pantoate + NADP(+) = 2-dehydropantoate + NADPH + H(+)</text>
        <dbReference type="Rhea" id="RHEA:16233"/>
        <dbReference type="ChEBI" id="CHEBI:11561"/>
        <dbReference type="ChEBI" id="CHEBI:15378"/>
        <dbReference type="ChEBI" id="CHEBI:15980"/>
        <dbReference type="ChEBI" id="CHEBI:57783"/>
        <dbReference type="ChEBI" id="CHEBI:58349"/>
        <dbReference type="EC" id="1.1.1.169"/>
    </reaction>
</comment>
<reference evidence="9" key="1">
    <citation type="journal article" date="2020" name="Stud. Mycol.">
        <title>101 Dothideomycetes genomes: a test case for predicting lifestyles and emergence of pathogens.</title>
        <authorList>
            <person name="Haridas S."/>
            <person name="Albert R."/>
            <person name="Binder M."/>
            <person name="Bloem J."/>
            <person name="Labutti K."/>
            <person name="Salamov A."/>
            <person name="Andreopoulos B."/>
            <person name="Baker S."/>
            <person name="Barry K."/>
            <person name="Bills G."/>
            <person name="Bluhm B."/>
            <person name="Cannon C."/>
            <person name="Castanera R."/>
            <person name="Culley D."/>
            <person name="Daum C."/>
            <person name="Ezra D."/>
            <person name="Gonzalez J."/>
            <person name="Henrissat B."/>
            <person name="Kuo A."/>
            <person name="Liang C."/>
            <person name="Lipzen A."/>
            <person name="Lutzoni F."/>
            <person name="Magnuson J."/>
            <person name="Mondo S."/>
            <person name="Nolan M."/>
            <person name="Ohm R."/>
            <person name="Pangilinan J."/>
            <person name="Park H.-J."/>
            <person name="Ramirez L."/>
            <person name="Alfaro M."/>
            <person name="Sun H."/>
            <person name="Tritt A."/>
            <person name="Yoshinaga Y."/>
            <person name="Zwiers L.-H."/>
            <person name="Turgeon B."/>
            <person name="Goodwin S."/>
            <person name="Spatafora J."/>
            <person name="Crous P."/>
            <person name="Grigoriev I."/>
        </authorList>
    </citation>
    <scope>NUCLEOTIDE SEQUENCE</scope>
    <source>
        <strain evidence="9">CBS 480.64</strain>
    </source>
</reference>
<dbReference type="PANTHER" id="PTHR43765:SF2">
    <property type="entry name" value="2-DEHYDROPANTOATE 2-REDUCTASE"/>
    <property type="match status" value="1"/>
</dbReference>
<dbReference type="GO" id="GO:0005739">
    <property type="term" value="C:mitochondrion"/>
    <property type="evidence" value="ECO:0007669"/>
    <property type="project" value="TreeGrafter"/>
</dbReference>
<accession>A0A6A7C1Z8</accession>
<dbReference type="OrthoDB" id="73846at2759"/>
<feature type="domain" description="Ketopantoate reductase N-terminal" evidence="7">
    <location>
        <begin position="15"/>
        <end position="174"/>
    </location>
</feature>